<dbReference type="OrthoDB" id="205220at2157"/>
<feature type="compositionally biased region" description="Low complexity" evidence="1">
    <location>
        <begin position="42"/>
        <end position="64"/>
    </location>
</feature>
<evidence type="ECO:0000313" key="2">
    <source>
        <dbReference type="EMBL" id="QLG28557.1"/>
    </source>
</evidence>
<dbReference type="EMBL" id="CP058529">
    <property type="protein sequence ID" value="QLG28557.1"/>
    <property type="molecule type" value="Genomic_DNA"/>
</dbReference>
<evidence type="ECO:0000313" key="3">
    <source>
        <dbReference type="Proteomes" id="UP000509750"/>
    </source>
</evidence>
<feature type="region of interest" description="Disordered" evidence="1">
    <location>
        <begin position="1"/>
        <end position="140"/>
    </location>
</feature>
<dbReference type="GO" id="GO:0031412">
    <property type="term" value="P:gas vesicle organization"/>
    <property type="evidence" value="ECO:0007669"/>
    <property type="project" value="InterPro"/>
</dbReference>
<dbReference type="KEGG" id="halg:HUG10_13825"/>
<dbReference type="InterPro" id="IPR008634">
    <property type="entry name" value="Gas-vesicle_GvpO"/>
</dbReference>
<name>A0A7D5KEW6_9EURY</name>
<feature type="compositionally biased region" description="Acidic residues" evidence="1">
    <location>
        <begin position="73"/>
        <end position="135"/>
    </location>
</feature>
<dbReference type="Pfam" id="PF19067">
    <property type="entry name" value="DUF5763"/>
    <property type="match status" value="1"/>
</dbReference>
<dbReference type="Proteomes" id="UP000509750">
    <property type="component" value="Chromosome"/>
</dbReference>
<dbReference type="InterPro" id="IPR054824">
    <property type="entry name" value="GvpO-like_N"/>
</dbReference>
<dbReference type="RefSeq" id="WP_179170131.1">
    <property type="nucleotide sequence ID" value="NZ_CP058529.1"/>
</dbReference>
<evidence type="ECO:0000256" key="1">
    <source>
        <dbReference type="SAM" id="MobiDB-lite"/>
    </source>
</evidence>
<proteinExistence type="predicted"/>
<dbReference type="GeneID" id="56029932"/>
<reference evidence="2 3" key="1">
    <citation type="submission" date="2020-07" db="EMBL/GenBank/DDBJ databases">
        <title>Gai3-2, isolated from salt lake.</title>
        <authorList>
            <person name="Cui H."/>
            <person name="Shi X."/>
        </authorList>
    </citation>
    <scope>NUCLEOTIDE SEQUENCE [LARGE SCALE GENOMIC DNA]</scope>
    <source>
        <strain evidence="2 3">Gai3-2</strain>
    </source>
</reference>
<organism evidence="2 3">
    <name type="scientific">Halorarum halophilum</name>
    <dbReference type="NCBI Taxonomy" id="2743090"/>
    <lineage>
        <taxon>Archaea</taxon>
        <taxon>Methanobacteriati</taxon>
        <taxon>Methanobacteriota</taxon>
        <taxon>Stenosarchaea group</taxon>
        <taxon>Halobacteria</taxon>
        <taxon>Halobacteriales</taxon>
        <taxon>Haloferacaceae</taxon>
        <taxon>Halorarum</taxon>
    </lineage>
</organism>
<keyword evidence="3" id="KW-1185">Reference proteome</keyword>
<dbReference type="Pfam" id="PF05800">
    <property type="entry name" value="GvpO"/>
    <property type="match status" value="1"/>
</dbReference>
<dbReference type="InterPro" id="IPR043914">
    <property type="entry name" value="DUF5763"/>
</dbReference>
<protein>
    <submittedName>
        <fullName evidence="2">Gas vesicle protein</fullName>
    </submittedName>
</protein>
<dbReference type="NCBIfam" id="NF045806">
    <property type="entry name" value="GvpO_arch_Nterm"/>
    <property type="match status" value="1"/>
</dbReference>
<gene>
    <name evidence="2" type="ORF">HUG10_13825</name>
</gene>
<accession>A0A7D5KEW6</accession>
<sequence length="227" mass="24116">MANTQDSEQCRALTANGERCTRSAGEDGFCFQHDPEDETADDAAGSGDGADAAQAANEQGATATDGGTSAEQAESEGDDGDEGDENAEESDAGDDEEEQSDAESEGEDEEAEQADDEGDEEDETEQTDAEGDGTEGDISGVLDVRTLAESVTSDVVGAPLDRIIEIERQDAEGEGGWLVVVEALERKAIPDTEDLLGRYAIQFEEDGTVAGYRLRERYRRSAEISDE</sequence>
<dbReference type="AlphaFoldDB" id="A0A7D5KEW6"/>